<dbReference type="AlphaFoldDB" id="A0A1Y5F4V6"/>
<evidence type="ECO:0000313" key="5">
    <source>
        <dbReference type="EMBL" id="OUR95682.1"/>
    </source>
</evidence>
<dbReference type="InterPro" id="IPR018062">
    <property type="entry name" value="HTH_AraC-typ_CS"/>
</dbReference>
<evidence type="ECO:0000256" key="3">
    <source>
        <dbReference type="ARBA" id="ARBA00023163"/>
    </source>
</evidence>
<dbReference type="Proteomes" id="UP000196531">
    <property type="component" value="Unassembled WGS sequence"/>
</dbReference>
<dbReference type="InterPro" id="IPR050908">
    <property type="entry name" value="SmbC-like"/>
</dbReference>
<protein>
    <recommendedName>
        <fullName evidence="4">HTH araC/xylS-type domain-containing protein</fullName>
    </recommendedName>
</protein>
<accession>A0A1Y5F4V6</accession>
<dbReference type="Pfam" id="PF12833">
    <property type="entry name" value="HTH_18"/>
    <property type="match status" value="1"/>
</dbReference>
<proteinExistence type="predicted"/>
<dbReference type="InterPro" id="IPR029442">
    <property type="entry name" value="GyrI-like"/>
</dbReference>
<evidence type="ECO:0000259" key="4">
    <source>
        <dbReference type="PROSITE" id="PS01124"/>
    </source>
</evidence>
<gene>
    <name evidence="5" type="ORF">A9Q84_14365</name>
</gene>
<organism evidence="5 6">
    <name type="scientific">Halobacteriovorax marinus</name>
    <dbReference type="NCBI Taxonomy" id="97084"/>
    <lineage>
        <taxon>Bacteria</taxon>
        <taxon>Pseudomonadati</taxon>
        <taxon>Bdellovibrionota</taxon>
        <taxon>Bacteriovoracia</taxon>
        <taxon>Bacteriovoracales</taxon>
        <taxon>Halobacteriovoraceae</taxon>
        <taxon>Halobacteriovorax</taxon>
    </lineage>
</organism>
<keyword evidence="1" id="KW-0805">Transcription regulation</keyword>
<dbReference type="Pfam" id="PF06445">
    <property type="entry name" value="GyrI-like"/>
    <property type="match status" value="1"/>
</dbReference>
<evidence type="ECO:0000256" key="1">
    <source>
        <dbReference type="ARBA" id="ARBA00023015"/>
    </source>
</evidence>
<dbReference type="PANTHER" id="PTHR40055">
    <property type="entry name" value="TRANSCRIPTIONAL REGULATOR YGIV-RELATED"/>
    <property type="match status" value="1"/>
</dbReference>
<dbReference type="EMBL" id="MAAO01000007">
    <property type="protein sequence ID" value="OUR95682.1"/>
    <property type="molecule type" value="Genomic_DNA"/>
</dbReference>
<keyword evidence="2" id="KW-0238">DNA-binding</keyword>
<dbReference type="PANTHER" id="PTHR40055:SF1">
    <property type="entry name" value="TRANSCRIPTIONAL REGULATOR YGIV-RELATED"/>
    <property type="match status" value="1"/>
</dbReference>
<dbReference type="SMART" id="SM00871">
    <property type="entry name" value="AraC_E_bind"/>
    <property type="match status" value="1"/>
</dbReference>
<dbReference type="PROSITE" id="PS01124">
    <property type="entry name" value="HTH_ARAC_FAMILY_2"/>
    <property type="match status" value="1"/>
</dbReference>
<dbReference type="Gene3D" id="1.10.10.60">
    <property type="entry name" value="Homeodomain-like"/>
    <property type="match status" value="2"/>
</dbReference>
<dbReference type="InterPro" id="IPR018060">
    <property type="entry name" value="HTH_AraC"/>
</dbReference>
<name>A0A1Y5F4V6_9BACT</name>
<comment type="caution">
    <text evidence="5">The sequence shown here is derived from an EMBL/GenBank/DDBJ whole genome shotgun (WGS) entry which is preliminary data.</text>
</comment>
<keyword evidence="3" id="KW-0804">Transcription</keyword>
<dbReference type="InterPro" id="IPR009057">
    <property type="entry name" value="Homeodomain-like_sf"/>
</dbReference>
<dbReference type="GO" id="GO:0003700">
    <property type="term" value="F:DNA-binding transcription factor activity"/>
    <property type="evidence" value="ECO:0007669"/>
    <property type="project" value="InterPro"/>
</dbReference>
<dbReference type="InterPro" id="IPR011256">
    <property type="entry name" value="Reg_factor_effector_dom_sf"/>
</dbReference>
<dbReference type="PROSITE" id="PS00041">
    <property type="entry name" value="HTH_ARAC_FAMILY_1"/>
    <property type="match status" value="1"/>
</dbReference>
<feature type="domain" description="HTH araC/xylS-type" evidence="4">
    <location>
        <begin position="15"/>
        <end position="113"/>
    </location>
</feature>
<reference evidence="6" key="1">
    <citation type="journal article" date="2017" name="Proc. Natl. Acad. Sci. U.S.A.">
        <title>Simulation of Deepwater Horizon oil plume reveals substrate specialization within a complex community of hydrocarbon-degraders.</title>
        <authorList>
            <person name="Hu P."/>
            <person name="Dubinsky E.A."/>
            <person name="Probst A.J."/>
            <person name="Wang J."/>
            <person name="Sieber C.M.K."/>
            <person name="Tom L.M."/>
            <person name="Gardinali P."/>
            <person name="Banfield J.F."/>
            <person name="Atlas R.M."/>
            <person name="Andersen G.L."/>
        </authorList>
    </citation>
    <scope>NUCLEOTIDE SEQUENCE [LARGE SCALE GENOMIC DNA]</scope>
</reference>
<evidence type="ECO:0000313" key="6">
    <source>
        <dbReference type="Proteomes" id="UP000196531"/>
    </source>
</evidence>
<dbReference type="Gene3D" id="3.20.80.10">
    <property type="entry name" value="Regulatory factor, effector binding domain"/>
    <property type="match status" value="1"/>
</dbReference>
<dbReference type="SUPFAM" id="SSF46689">
    <property type="entry name" value="Homeodomain-like"/>
    <property type="match status" value="2"/>
</dbReference>
<dbReference type="InterPro" id="IPR010499">
    <property type="entry name" value="AraC_E-bd"/>
</dbReference>
<evidence type="ECO:0000256" key="2">
    <source>
        <dbReference type="ARBA" id="ARBA00023125"/>
    </source>
</evidence>
<dbReference type="SMART" id="SM00342">
    <property type="entry name" value="HTH_ARAC"/>
    <property type="match status" value="1"/>
</dbReference>
<dbReference type="SUPFAM" id="SSF55136">
    <property type="entry name" value="Probable bacterial effector-binding domain"/>
    <property type="match status" value="1"/>
</dbReference>
<sequence>MKSITKQNDHRQQINKAFEFFRNHLSEKVSLEELARNCGASQYHFIRIFNAYTGETPFNYLRRERVVQAMILLTETEMSVTDIALSVGFDASTSLNKAFKKISNYNPSEFRNLEKDQRKELIYKFSMTPKTKEIIMTFNMDLEPEFITRNETFIYSTRAVGGEFRDVAPIAWGKLLEVLPKIKIDLSESSFMGVGSMYAEDTKKVCDYQAAISVSESVELSIEGLSREVIPKGKYAKFILKGSYDNIWIAFDKAYEVIGNLGLELADIPCLENYLNDPQVTPEKDLVTEILIPLK</sequence>
<dbReference type="GO" id="GO:0043565">
    <property type="term" value="F:sequence-specific DNA binding"/>
    <property type="evidence" value="ECO:0007669"/>
    <property type="project" value="InterPro"/>
</dbReference>